<comment type="similarity">
    <text evidence="1">Belongs to the NAD(P)-dependent epimerase/dehydratase family.</text>
</comment>
<dbReference type="EMBL" id="JACCCQ010000001">
    <property type="protein sequence ID" value="NYF59046.1"/>
    <property type="molecule type" value="Genomic_DNA"/>
</dbReference>
<evidence type="ECO:0000259" key="2">
    <source>
        <dbReference type="Pfam" id="PF01370"/>
    </source>
</evidence>
<dbReference type="Gene3D" id="3.90.25.10">
    <property type="entry name" value="UDP-galactose 4-epimerase, domain 1"/>
    <property type="match status" value="1"/>
</dbReference>
<evidence type="ECO:0000313" key="3">
    <source>
        <dbReference type="EMBL" id="NYF59046.1"/>
    </source>
</evidence>
<dbReference type="InterPro" id="IPR001509">
    <property type="entry name" value="Epimerase_deHydtase"/>
</dbReference>
<feature type="domain" description="NAD-dependent epimerase/dehydratase" evidence="2">
    <location>
        <begin position="5"/>
        <end position="241"/>
    </location>
</feature>
<accession>A0ABX2RRN2</accession>
<protein>
    <submittedName>
        <fullName evidence="3">UDP-glucose 4-epimerase</fullName>
        <ecNumber evidence="3">5.1.3.2</ecNumber>
    </submittedName>
</protein>
<reference evidence="3 4" key="1">
    <citation type="submission" date="2020-07" db="EMBL/GenBank/DDBJ databases">
        <title>Sequencing the genomes of 1000 actinobacteria strains.</title>
        <authorList>
            <person name="Klenk H.-P."/>
        </authorList>
    </citation>
    <scope>NUCLEOTIDE SEQUENCE [LARGE SCALE GENOMIC DNA]</scope>
    <source>
        <strain evidence="3 4">DSM 43814</strain>
    </source>
</reference>
<name>A0ABX2RRN2_9ACTN</name>
<proteinExistence type="inferred from homology"/>
<dbReference type="Pfam" id="PF01370">
    <property type="entry name" value="Epimerase"/>
    <property type="match status" value="1"/>
</dbReference>
<dbReference type="RefSeq" id="WP_179804807.1">
    <property type="nucleotide sequence ID" value="NZ_JACCCQ010000001.1"/>
</dbReference>
<dbReference type="GO" id="GO:0003978">
    <property type="term" value="F:UDP-glucose 4-epimerase activity"/>
    <property type="evidence" value="ECO:0007669"/>
    <property type="project" value="UniProtKB-EC"/>
</dbReference>
<organism evidence="3 4">
    <name type="scientific">Micromonospora purpureochromogenes</name>
    <dbReference type="NCBI Taxonomy" id="47872"/>
    <lineage>
        <taxon>Bacteria</taxon>
        <taxon>Bacillati</taxon>
        <taxon>Actinomycetota</taxon>
        <taxon>Actinomycetes</taxon>
        <taxon>Micromonosporales</taxon>
        <taxon>Micromonosporaceae</taxon>
        <taxon>Micromonospora</taxon>
    </lineage>
</organism>
<dbReference type="Proteomes" id="UP000631553">
    <property type="component" value="Unassembled WGS sequence"/>
</dbReference>
<dbReference type="Gene3D" id="3.40.50.720">
    <property type="entry name" value="NAD(P)-binding Rossmann-like Domain"/>
    <property type="match status" value="1"/>
</dbReference>
<sequence length="317" mass="33960">MRVVTTGAAGFIGSTLVDHLLRDGHSVLAVDDLSTGHLDNLAESADNPRLTFLESDVVADAARREMTAYGAEVFFHLAAQMDVRLSVADPLADARRNVLGSLAVLESARGSGARKLVFASSGGTIYGDQPRYPVHESAHVDPICPYGAAKVCGETYLRVYRHLHGLQTTALALGNVYGPRQDPHGEAGVVSIFASGLMEGRPTMIFGDGRATRDYVYVDDVVEAFVLAAGPAGDGLRLNIGTGRETSVRQLHRLIAEAVERPDRPKIMPPRAGELRRVALDSSAAQRVLGWHAHVSLENGIIRTIDWIRGRAAVAAV</sequence>
<dbReference type="EC" id="5.1.3.2" evidence="3"/>
<dbReference type="SUPFAM" id="SSF51735">
    <property type="entry name" value="NAD(P)-binding Rossmann-fold domains"/>
    <property type="match status" value="1"/>
</dbReference>
<dbReference type="InterPro" id="IPR036291">
    <property type="entry name" value="NAD(P)-bd_dom_sf"/>
</dbReference>
<evidence type="ECO:0000256" key="1">
    <source>
        <dbReference type="ARBA" id="ARBA00007637"/>
    </source>
</evidence>
<dbReference type="PANTHER" id="PTHR43000">
    <property type="entry name" value="DTDP-D-GLUCOSE 4,6-DEHYDRATASE-RELATED"/>
    <property type="match status" value="1"/>
</dbReference>
<keyword evidence="4" id="KW-1185">Reference proteome</keyword>
<evidence type="ECO:0000313" key="4">
    <source>
        <dbReference type="Proteomes" id="UP000631553"/>
    </source>
</evidence>
<comment type="caution">
    <text evidence="3">The sequence shown here is derived from an EMBL/GenBank/DDBJ whole genome shotgun (WGS) entry which is preliminary data.</text>
</comment>
<keyword evidence="3" id="KW-0413">Isomerase</keyword>
<gene>
    <name evidence="3" type="ORF">HDA35_004877</name>
</gene>